<organism evidence="2 3">
    <name type="scientific">Streblomastix strix</name>
    <dbReference type="NCBI Taxonomy" id="222440"/>
    <lineage>
        <taxon>Eukaryota</taxon>
        <taxon>Metamonada</taxon>
        <taxon>Preaxostyla</taxon>
        <taxon>Oxymonadida</taxon>
        <taxon>Streblomastigidae</taxon>
        <taxon>Streblomastix</taxon>
    </lineage>
</organism>
<feature type="transmembrane region" description="Helical" evidence="1">
    <location>
        <begin position="60"/>
        <end position="78"/>
    </location>
</feature>
<protein>
    <submittedName>
        <fullName evidence="2">Uncharacterized protein</fullName>
    </submittedName>
</protein>
<evidence type="ECO:0000256" key="1">
    <source>
        <dbReference type="SAM" id="Phobius"/>
    </source>
</evidence>
<keyword evidence="1" id="KW-1133">Transmembrane helix</keyword>
<accession>A0A5J4W5W8</accession>
<keyword evidence="1" id="KW-0472">Membrane</keyword>
<gene>
    <name evidence="2" type="ORF">EZS28_014517</name>
</gene>
<reference evidence="2 3" key="1">
    <citation type="submission" date="2019-03" db="EMBL/GenBank/DDBJ databases">
        <title>Single cell metagenomics reveals metabolic interactions within the superorganism composed of flagellate Streblomastix strix and complex community of Bacteroidetes bacteria on its surface.</title>
        <authorList>
            <person name="Treitli S.C."/>
            <person name="Kolisko M."/>
            <person name="Husnik F."/>
            <person name="Keeling P."/>
            <person name="Hampl V."/>
        </authorList>
    </citation>
    <scope>NUCLEOTIDE SEQUENCE [LARGE SCALE GENOMIC DNA]</scope>
    <source>
        <strain evidence="2">ST1C</strain>
    </source>
</reference>
<proteinExistence type="predicted"/>
<sequence>MDSELYLTEVIMNAKEAKDVVQLEAIMIVISVDQVVLWLMHLLIRKIDCFKNLMRKQKKMMMIIVIAMLIFVNWELYFEMIMMKLTTAN</sequence>
<dbReference type="Proteomes" id="UP000324800">
    <property type="component" value="Unassembled WGS sequence"/>
</dbReference>
<name>A0A5J4W5W8_9EUKA</name>
<evidence type="ECO:0000313" key="2">
    <source>
        <dbReference type="EMBL" id="KAA6389953.1"/>
    </source>
</evidence>
<dbReference type="EMBL" id="SNRW01003399">
    <property type="protein sequence ID" value="KAA6389953.1"/>
    <property type="molecule type" value="Genomic_DNA"/>
</dbReference>
<feature type="transmembrane region" description="Helical" evidence="1">
    <location>
        <begin position="20"/>
        <end position="39"/>
    </location>
</feature>
<keyword evidence="1" id="KW-0812">Transmembrane</keyword>
<dbReference type="AlphaFoldDB" id="A0A5J4W5W8"/>
<comment type="caution">
    <text evidence="2">The sequence shown here is derived from an EMBL/GenBank/DDBJ whole genome shotgun (WGS) entry which is preliminary data.</text>
</comment>
<evidence type="ECO:0000313" key="3">
    <source>
        <dbReference type="Proteomes" id="UP000324800"/>
    </source>
</evidence>